<dbReference type="InterPro" id="IPR001789">
    <property type="entry name" value="Sig_transdc_resp-reg_receiver"/>
</dbReference>
<keyword evidence="2" id="KW-1185">Reference proteome</keyword>
<dbReference type="FunFam" id="3.40.50.300:FF:000006">
    <property type="entry name" value="DNA-binding transcriptional regulator NtrC"/>
    <property type="match status" value="1"/>
</dbReference>
<dbReference type="PROSITE" id="PS00675">
    <property type="entry name" value="SIGMA54_INTERACT_1"/>
    <property type="match status" value="1"/>
</dbReference>
<dbReference type="SMART" id="SM00448">
    <property type="entry name" value="REC"/>
    <property type="match status" value="1"/>
</dbReference>
<proteinExistence type="predicted"/>
<dbReference type="SUPFAM" id="SSF52540">
    <property type="entry name" value="P-loop containing nucleoside triphosphate hydrolases"/>
    <property type="match status" value="1"/>
</dbReference>
<dbReference type="Pfam" id="PF00072">
    <property type="entry name" value="Response_reg"/>
    <property type="match status" value="1"/>
</dbReference>
<dbReference type="AlphaFoldDB" id="A0A2K9NWE3"/>
<dbReference type="InterPro" id="IPR058031">
    <property type="entry name" value="AAA_lid_NorR"/>
</dbReference>
<dbReference type="InterPro" id="IPR027417">
    <property type="entry name" value="P-loop_NTPase"/>
</dbReference>
<protein>
    <submittedName>
        <fullName evidence="1">Sigma-54-dependent Fis family transcriptional regulator</fullName>
    </submittedName>
</protein>
<dbReference type="CDD" id="cd00156">
    <property type="entry name" value="REC"/>
    <property type="match status" value="1"/>
</dbReference>
<organism evidence="1 2">
    <name type="scientific">Bacteriovorax stolpii</name>
    <name type="common">Bdellovibrio stolpii</name>
    <dbReference type="NCBI Taxonomy" id="960"/>
    <lineage>
        <taxon>Bacteria</taxon>
        <taxon>Pseudomonadati</taxon>
        <taxon>Bdellovibrionota</taxon>
        <taxon>Bacteriovoracia</taxon>
        <taxon>Bacteriovoracales</taxon>
        <taxon>Bacteriovoracaceae</taxon>
        <taxon>Bacteriovorax</taxon>
    </lineage>
</organism>
<sequence length="445" mass="49949">MNTKLDILLVEDDLLSRLSLKSRLELSHKVTEAEKASDALALLDARSFDLAFVDLDLETKLAGFEIIKKLKSKNIHTVVLSGREEESIIEEAYLLGCRDFLSKPFTKQAIESVLSKYKNSQSDLLGKLKNTLMTNDPETEAQLKLIEQAVYGEHPVLITGETGTGKTFLAKYIHELVGSEKPFIHLNCSEISESLIESELFGHEKGAFTGAIKTKKGLMELADGGILFLDEIATLPLNLQKKLLKAIEEKTFYPVGSERPVKSHFRLISATCEDLKTKVKNGEFREDFLFRLEGFNIILKPLRERKNDLGNLVAHFLKQNKRRIVLSAEAKEELFSHSWPGNVRELQKVIEILRSSDKGIIEKADLAGLLIKPSDALKEKIDIAAVKEMGLANFLEKLEAEIVEKVLAENNDRVRKTLGDLKLSNNSFYRIMTNIKTQGGARVQS</sequence>
<dbReference type="InterPro" id="IPR003593">
    <property type="entry name" value="AAA+_ATPase"/>
</dbReference>
<dbReference type="Gene3D" id="3.40.50.2300">
    <property type="match status" value="1"/>
</dbReference>
<dbReference type="EMBL" id="CP025704">
    <property type="protein sequence ID" value="AUN99826.1"/>
    <property type="molecule type" value="Genomic_DNA"/>
</dbReference>
<gene>
    <name evidence="1" type="ORF">C0V70_17290</name>
</gene>
<reference evidence="1 2" key="1">
    <citation type="submission" date="2018-01" db="EMBL/GenBank/DDBJ databases">
        <title>Complete genome sequence of Bacteriovorax stolpii DSM12778.</title>
        <authorList>
            <person name="Tang B."/>
            <person name="Chang J."/>
        </authorList>
    </citation>
    <scope>NUCLEOTIDE SEQUENCE [LARGE SCALE GENOMIC DNA]</scope>
    <source>
        <strain evidence="1 2">DSM 12778</strain>
    </source>
</reference>
<dbReference type="InterPro" id="IPR002078">
    <property type="entry name" value="Sigma_54_int"/>
</dbReference>
<dbReference type="Gene3D" id="1.10.8.60">
    <property type="match status" value="1"/>
</dbReference>
<dbReference type="KEGG" id="bsto:C0V70_17290"/>
<dbReference type="Proteomes" id="UP000235584">
    <property type="component" value="Chromosome"/>
</dbReference>
<dbReference type="PROSITE" id="PS00676">
    <property type="entry name" value="SIGMA54_INTERACT_2"/>
    <property type="match status" value="1"/>
</dbReference>
<dbReference type="SMART" id="SM00382">
    <property type="entry name" value="AAA"/>
    <property type="match status" value="1"/>
</dbReference>
<dbReference type="PROSITE" id="PS50110">
    <property type="entry name" value="RESPONSE_REGULATORY"/>
    <property type="match status" value="1"/>
</dbReference>
<dbReference type="PANTHER" id="PTHR32071:SF119">
    <property type="entry name" value="SIGMA L-DEPENDENT TRANSCRIPTIONAL REGULATOR YPLP-RELATED"/>
    <property type="match status" value="1"/>
</dbReference>
<name>A0A2K9NWE3_BACTC</name>
<dbReference type="PROSITE" id="PS50045">
    <property type="entry name" value="SIGMA54_INTERACT_4"/>
    <property type="match status" value="1"/>
</dbReference>
<dbReference type="OrthoDB" id="9771372at2"/>
<dbReference type="RefSeq" id="WP_102245115.1">
    <property type="nucleotide sequence ID" value="NZ_CP025704.1"/>
</dbReference>
<dbReference type="InterPro" id="IPR025662">
    <property type="entry name" value="Sigma_54_int_dom_ATP-bd_1"/>
</dbReference>
<accession>A0A2K9NWE3</accession>
<dbReference type="Pfam" id="PF00158">
    <property type="entry name" value="Sigma54_activat"/>
    <property type="match status" value="1"/>
</dbReference>
<dbReference type="InterPro" id="IPR011006">
    <property type="entry name" value="CheY-like_superfamily"/>
</dbReference>
<dbReference type="Gene3D" id="3.40.50.300">
    <property type="entry name" value="P-loop containing nucleotide triphosphate hydrolases"/>
    <property type="match status" value="1"/>
</dbReference>
<dbReference type="GO" id="GO:0006355">
    <property type="term" value="P:regulation of DNA-templated transcription"/>
    <property type="evidence" value="ECO:0007669"/>
    <property type="project" value="InterPro"/>
</dbReference>
<dbReference type="InterPro" id="IPR025943">
    <property type="entry name" value="Sigma_54_int_dom_ATP-bd_2"/>
</dbReference>
<dbReference type="GO" id="GO:0000160">
    <property type="term" value="P:phosphorelay signal transduction system"/>
    <property type="evidence" value="ECO:0007669"/>
    <property type="project" value="InterPro"/>
</dbReference>
<evidence type="ECO:0000313" key="2">
    <source>
        <dbReference type="Proteomes" id="UP000235584"/>
    </source>
</evidence>
<evidence type="ECO:0000313" key="1">
    <source>
        <dbReference type="EMBL" id="AUN99826.1"/>
    </source>
</evidence>
<dbReference type="GO" id="GO:0005524">
    <property type="term" value="F:ATP binding"/>
    <property type="evidence" value="ECO:0007669"/>
    <property type="project" value="InterPro"/>
</dbReference>
<dbReference type="SUPFAM" id="SSF52172">
    <property type="entry name" value="CheY-like"/>
    <property type="match status" value="1"/>
</dbReference>
<dbReference type="Pfam" id="PF25601">
    <property type="entry name" value="AAA_lid_14"/>
    <property type="match status" value="1"/>
</dbReference>
<dbReference type="PANTHER" id="PTHR32071">
    <property type="entry name" value="TRANSCRIPTIONAL REGULATORY PROTEIN"/>
    <property type="match status" value="1"/>
</dbReference>
<dbReference type="CDD" id="cd00009">
    <property type="entry name" value="AAA"/>
    <property type="match status" value="1"/>
</dbReference>